<dbReference type="InterPro" id="IPR032315">
    <property type="entry name" value="DUF4846"/>
</dbReference>
<dbReference type="AlphaFoldDB" id="A0A7V4WVX3"/>
<comment type="caution">
    <text evidence="1">The sequence shown here is derived from an EMBL/GenBank/DDBJ whole genome shotgun (WGS) entry which is preliminary data.</text>
</comment>
<proteinExistence type="predicted"/>
<dbReference type="Pfam" id="PF16138">
    <property type="entry name" value="DUF4846"/>
    <property type="match status" value="1"/>
</dbReference>
<reference evidence="1" key="1">
    <citation type="journal article" date="2020" name="mSystems">
        <title>Genome- and Community-Level Interaction Insights into Carbon Utilization and Element Cycling Functions of Hydrothermarchaeota in Hydrothermal Sediment.</title>
        <authorList>
            <person name="Zhou Z."/>
            <person name="Liu Y."/>
            <person name="Xu W."/>
            <person name="Pan J."/>
            <person name="Luo Z.H."/>
            <person name="Li M."/>
        </authorList>
    </citation>
    <scope>NUCLEOTIDE SEQUENCE [LARGE SCALE GENOMIC DNA]</scope>
    <source>
        <strain evidence="1">HyVt-577</strain>
    </source>
</reference>
<evidence type="ECO:0008006" key="2">
    <source>
        <dbReference type="Google" id="ProtNLM"/>
    </source>
</evidence>
<dbReference type="EMBL" id="DRQG01000090">
    <property type="protein sequence ID" value="HGY55967.1"/>
    <property type="molecule type" value="Genomic_DNA"/>
</dbReference>
<organism evidence="1">
    <name type="scientific">Caldithrix abyssi</name>
    <dbReference type="NCBI Taxonomy" id="187145"/>
    <lineage>
        <taxon>Bacteria</taxon>
        <taxon>Pseudomonadati</taxon>
        <taxon>Calditrichota</taxon>
        <taxon>Calditrichia</taxon>
        <taxon>Calditrichales</taxon>
        <taxon>Calditrichaceae</taxon>
        <taxon>Caldithrix</taxon>
    </lineage>
</organism>
<gene>
    <name evidence="1" type="ORF">ENK44_09710</name>
</gene>
<protein>
    <recommendedName>
        <fullName evidence="2">DUF4846 domain-containing protein</fullName>
    </recommendedName>
</protein>
<sequence length="280" mass="31894">MLSRFISNKPLFILLLMLHVLIARNVFITVEPVETVEQRFAPPPGFKRLPVADNSFAAWLRKLPLLPQGQPVRDYRNRIFKKTGDSTVAAVAAYNIRGRKLEQCMDIIVRLRAEYLWRSGQKAVIRFPLPEGTDFRWTDWAGGLRPVFRGAHFQLQKSAGADSSYAAFEQYLNVLFEYSGTQAFYHYYPDIEPRRVQPGDFVVKKGKKGHAVLIVDMAADSAGNTVALIGQGDTPACQFYLLNYQTGNPWFPLEPAEQKALPLPIKKKMYWKGLRRFPGE</sequence>
<dbReference type="Proteomes" id="UP000885779">
    <property type="component" value="Unassembled WGS sequence"/>
</dbReference>
<name>A0A7V4WVX3_CALAY</name>
<evidence type="ECO:0000313" key="1">
    <source>
        <dbReference type="EMBL" id="HGY55967.1"/>
    </source>
</evidence>
<accession>A0A7V4WVX3</accession>